<evidence type="ECO:0000256" key="1">
    <source>
        <dbReference type="ARBA" id="ARBA00022723"/>
    </source>
</evidence>
<dbReference type="SUPFAM" id="SSF144232">
    <property type="entry name" value="HIT/MYND zinc finger-like"/>
    <property type="match status" value="1"/>
</dbReference>
<feature type="region of interest" description="Disordered" evidence="5">
    <location>
        <begin position="476"/>
        <end position="500"/>
    </location>
</feature>
<dbReference type="Pfam" id="PF01753">
    <property type="entry name" value="zf-MYND"/>
    <property type="match status" value="1"/>
</dbReference>
<dbReference type="PROSITE" id="PS50865">
    <property type="entry name" value="ZF_MYND_2"/>
    <property type="match status" value="1"/>
</dbReference>
<accession>A0A8J4FS20</accession>
<protein>
    <recommendedName>
        <fullName evidence="6">MYND-type domain-containing protein</fullName>
    </recommendedName>
</protein>
<dbReference type="InterPro" id="IPR002893">
    <property type="entry name" value="Znf_MYND"/>
</dbReference>
<gene>
    <name evidence="7" type="ORF">Vretifemale_13180</name>
</gene>
<evidence type="ECO:0000256" key="5">
    <source>
        <dbReference type="SAM" id="MobiDB-lite"/>
    </source>
</evidence>
<feature type="compositionally biased region" description="Low complexity" evidence="5">
    <location>
        <begin position="476"/>
        <end position="493"/>
    </location>
</feature>
<organism evidence="7 8">
    <name type="scientific">Volvox reticuliferus</name>
    <dbReference type="NCBI Taxonomy" id="1737510"/>
    <lineage>
        <taxon>Eukaryota</taxon>
        <taxon>Viridiplantae</taxon>
        <taxon>Chlorophyta</taxon>
        <taxon>core chlorophytes</taxon>
        <taxon>Chlorophyceae</taxon>
        <taxon>CS clade</taxon>
        <taxon>Chlamydomonadales</taxon>
        <taxon>Volvocaceae</taxon>
        <taxon>Volvox</taxon>
    </lineage>
</organism>
<feature type="region of interest" description="Disordered" evidence="5">
    <location>
        <begin position="204"/>
        <end position="223"/>
    </location>
</feature>
<keyword evidence="3" id="KW-0862">Zinc</keyword>
<feature type="region of interest" description="Disordered" evidence="5">
    <location>
        <begin position="647"/>
        <end position="679"/>
    </location>
</feature>
<comment type="caution">
    <text evidence="7">The sequence shown here is derived from an EMBL/GenBank/DDBJ whole genome shotgun (WGS) entry which is preliminary data.</text>
</comment>
<name>A0A8J4FS20_9CHLO</name>
<sequence length="920" mass="95035">MVRDEWYGILDLLKEICESAAASAVEAAAAASSGRGGGGDSSSTSRRRDRGTGSAASDVGGGGGGLCRVSISPAAALVEEVGQSLKLLIRHRVLKKQQVRASVRLLISMTGAEVCAKHPAQGGPGGEIRAQEASIGKSADGGSGGGGGGGGGSGSGDVGNNASRAQEQRPTGALRTAALEALSRLAEQLSYKMVSLLLPYTVRDGAPPPPPPTPSSTSSSSLPVISSAATAAATAAGAPKWTPTSSLLPSGLRLLNTWDLRVREAGAASDAPKFEDSEDEDEDEGEDEDEDEDSEDSEDSEDEKMEEQEDENTVGYKYGWIQMAKLWDSVRDPLWGSVRQLEGMFGFSSRGWIPGVIGLSGDTEVELVVDAARRMGHALKETGRSAEFASIVAASGALPSLARCLWLIQSSMVAGALEVLRMTCWPLHRELPSQEPRGALTQPNTPPDYGGCISPGSRAVVEVLLKPQHFVVRPSGGPFAASSSSRGTGASTSQPRADEIESNRVFDSVLERPLDRLIRLATDPGVVMRSVDYLDQHFTAQQVQSDALRTIATLLATTDAGTSLSLLADPKLVHVIMSLHEHPLAHPHPHPHTSFNGTPSSYTSAEMPYSATPLRYSIMGVIAGLIAAVPRWEQAVEEGHGVFGSGGESVARCDSAGDTKKRDKKKGGGGGGGGGTASAVQSEQYTPAKSLSVAAGLRAAADVLSYMECLANELQHPQEQLFVRSMDNYLYDLLEAVQPGENVLRVVGTRELKVGYTTRIMNMLEKLGGGAAAAAAAVAAVSATAAGGGGTSPVLPARTGHRAVAEDGACGIDVGTDRCGSDVNAAAAVPAATTSTAAASGSGTFAVSAAKQCANCGVREGDPGVGKLRKCGGCLVARYCSSGCQAAAWPQHKRECKGMAGGSRGGARDSAVRAIRQISS</sequence>
<feature type="region of interest" description="Disordered" evidence="5">
    <location>
        <begin position="31"/>
        <end position="62"/>
    </location>
</feature>
<feature type="compositionally biased region" description="Polar residues" evidence="5">
    <location>
        <begin position="158"/>
        <end position="169"/>
    </location>
</feature>
<evidence type="ECO:0000256" key="3">
    <source>
        <dbReference type="ARBA" id="ARBA00022833"/>
    </source>
</evidence>
<evidence type="ECO:0000313" key="7">
    <source>
        <dbReference type="EMBL" id="GIL84754.1"/>
    </source>
</evidence>
<feature type="region of interest" description="Disordered" evidence="5">
    <location>
        <begin position="266"/>
        <end position="313"/>
    </location>
</feature>
<keyword evidence="8" id="KW-1185">Reference proteome</keyword>
<evidence type="ECO:0000256" key="4">
    <source>
        <dbReference type="PROSITE-ProRule" id="PRU00134"/>
    </source>
</evidence>
<dbReference type="Gene3D" id="6.10.140.2220">
    <property type="match status" value="1"/>
</dbReference>
<evidence type="ECO:0000259" key="6">
    <source>
        <dbReference type="PROSITE" id="PS50865"/>
    </source>
</evidence>
<dbReference type="GO" id="GO:0008270">
    <property type="term" value="F:zinc ion binding"/>
    <property type="evidence" value="ECO:0007669"/>
    <property type="project" value="UniProtKB-KW"/>
</dbReference>
<feature type="compositionally biased region" description="Acidic residues" evidence="5">
    <location>
        <begin position="276"/>
        <end position="312"/>
    </location>
</feature>
<reference evidence="7" key="1">
    <citation type="journal article" date="2021" name="Proc. Natl. Acad. Sci. U.S.A.">
        <title>Three genomes in the algal genus Volvox reveal the fate of a haploid sex-determining region after a transition to homothallism.</title>
        <authorList>
            <person name="Yamamoto K."/>
            <person name="Hamaji T."/>
            <person name="Kawai-Toyooka H."/>
            <person name="Matsuzaki R."/>
            <person name="Takahashi F."/>
            <person name="Nishimura Y."/>
            <person name="Kawachi M."/>
            <person name="Noguchi H."/>
            <person name="Minakuchi Y."/>
            <person name="Umen J.G."/>
            <person name="Toyoda A."/>
            <person name="Nozaki H."/>
        </authorList>
    </citation>
    <scope>NUCLEOTIDE SEQUENCE</scope>
    <source>
        <strain evidence="7">NIES-3786</strain>
    </source>
</reference>
<evidence type="ECO:0000256" key="2">
    <source>
        <dbReference type="ARBA" id="ARBA00022771"/>
    </source>
</evidence>
<dbReference type="AlphaFoldDB" id="A0A8J4FS20"/>
<dbReference type="OrthoDB" id="432970at2759"/>
<dbReference type="Proteomes" id="UP000747110">
    <property type="component" value="Unassembled WGS sequence"/>
</dbReference>
<proteinExistence type="predicted"/>
<feature type="domain" description="MYND-type" evidence="6">
    <location>
        <begin position="853"/>
        <end position="896"/>
    </location>
</feature>
<evidence type="ECO:0000313" key="8">
    <source>
        <dbReference type="Proteomes" id="UP000747110"/>
    </source>
</evidence>
<dbReference type="PROSITE" id="PS01360">
    <property type="entry name" value="ZF_MYND_1"/>
    <property type="match status" value="1"/>
</dbReference>
<keyword evidence="1" id="KW-0479">Metal-binding</keyword>
<keyword evidence="2 4" id="KW-0863">Zinc-finger</keyword>
<feature type="compositionally biased region" description="Gly residues" evidence="5">
    <location>
        <begin position="139"/>
        <end position="157"/>
    </location>
</feature>
<dbReference type="EMBL" id="BNCP01000030">
    <property type="protein sequence ID" value="GIL84754.1"/>
    <property type="molecule type" value="Genomic_DNA"/>
</dbReference>
<feature type="region of interest" description="Disordered" evidence="5">
    <location>
        <begin position="136"/>
        <end position="172"/>
    </location>
</feature>